<evidence type="ECO:0000313" key="3">
    <source>
        <dbReference type="Proteomes" id="UP001357452"/>
    </source>
</evidence>
<name>A0ABU7REZ5_9BACT</name>
<organism evidence="2 3">
    <name type="scientific">Niabella digestorum</name>
    <dbReference type="NCBI Taxonomy" id="3117701"/>
    <lineage>
        <taxon>Bacteria</taxon>
        <taxon>Pseudomonadati</taxon>
        <taxon>Bacteroidota</taxon>
        <taxon>Chitinophagia</taxon>
        <taxon>Chitinophagales</taxon>
        <taxon>Chitinophagaceae</taxon>
        <taxon>Niabella</taxon>
    </lineage>
</organism>
<dbReference type="Proteomes" id="UP001357452">
    <property type="component" value="Unassembled WGS sequence"/>
</dbReference>
<evidence type="ECO:0000313" key="2">
    <source>
        <dbReference type="EMBL" id="MEE6186578.1"/>
    </source>
</evidence>
<feature type="chain" id="PRO_5047220787" description="F5/8 type C domain-containing protein" evidence="1">
    <location>
        <begin position="22"/>
        <end position="532"/>
    </location>
</feature>
<dbReference type="EMBL" id="JAZGLY010000002">
    <property type="protein sequence ID" value="MEE6186578.1"/>
    <property type="molecule type" value="Genomic_DNA"/>
</dbReference>
<proteinExistence type="predicted"/>
<sequence>MKKIEFIISLFSILISAFCVAQIPFPAETAVVVSKAGSNSHYTLYTIPNAGMENALGFTSCATVDFSPHEVNGVGLNNVDKLLYSAVYSDNGTPENLTDDVHLYRIGADGTYQDLGVLPVTGEGKNVSDRGYKVKVEYVNFLAGTVYNDKYIYFTIALSHLGKMESVIASRKKLLDLDADDITIYVAEIDNISSLTSTPAAPSRYYKLDISNARVKAAVNAFVQSFNDNYNNTPGNWGDKLYSASRTESGFHDIDVHPETGLLYSYINYPHPTLGGEDMVGFPIAANLNASRKAYIANPVGTITNEVPSSPLVGLAFNIAGNHLYALFASGEYGEIDLTTGGVNILDVSNIHNDGMGLMNMRSGAEYTLLGDMARPFGDIVNPVQFGTIQALLAKEGLIVNWQTLSEVNNHHFDIEVSVDGKHFTKVATVLSKAQLVSNTPLDYTHTIDRSALPLGVLSVSVLGLMSLAGLGRRVSKWGVAMMIALTGMGLYACSKSDVVNTGTDKTIYVRIAQVDIDGTTTYSKVIKAVKS</sequence>
<dbReference type="RefSeq" id="WP_330973985.1">
    <property type="nucleotide sequence ID" value="NZ_JAZGLY010000002.1"/>
</dbReference>
<protein>
    <recommendedName>
        <fullName evidence="4">F5/8 type C domain-containing protein</fullName>
    </recommendedName>
</protein>
<reference evidence="2 3" key="1">
    <citation type="submission" date="2024-01" db="EMBL/GenBank/DDBJ databases">
        <title>Niabella digestum sp. nov., isolated from waste digestion system.</title>
        <authorList>
            <person name="Zhang L."/>
        </authorList>
    </citation>
    <scope>NUCLEOTIDE SEQUENCE [LARGE SCALE GENOMIC DNA]</scope>
    <source>
        <strain evidence="2 3">A18</strain>
    </source>
</reference>
<comment type="caution">
    <text evidence="2">The sequence shown here is derived from an EMBL/GenBank/DDBJ whole genome shotgun (WGS) entry which is preliminary data.</text>
</comment>
<evidence type="ECO:0008006" key="4">
    <source>
        <dbReference type="Google" id="ProtNLM"/>
    </source>
</evidence>
<keyword evidence="1" id="KW-0732">Signal</keyword>
<gene>
    <name evidence="2" type="ORF">V2H41_04750</name>
</gene>
<evidence type="ECO:0000256" key="1">
    <source>
        <dbReference type="SAM" id="SignalP"/>
    </source>
</evidence>
<keyword evidence="3" id="KW-1185">Reference proteome</keyword>
<accession>A0ABU7REZ5</accession>
<feature type="signal peptide" evidence="1">
    <location>
        <begin position="1"/>
        <end position="21"/>
    </location>
</feature>